<name>A0A6A7B9X5_9PLEO</name>
<proteinExistence type="predicted"/>
<gene>
    <name evidence="1" type="ORF">T440DRAFT_553716</name>
</gene>
<dbReference type="PANTHER" id="PTHR38567">
    <property type="entry name" value="DUF4291 DOMAIN-CONTAINING PROTEIN"/>
    <property type="match status" value="1"/>
</dbReference>
<sequence length="203" mass="22732">MAPTVPYRQIRARHTSITVILYQEWYSAGMAAASCAHQELDAPIKFIISRMTWIKSWAWMLHRNAYSYEDSEQERILAPRLNKGVSLDLLRNSVVASSHTNTIGLEQEIIGTPGGLIQDLTEGTVNIEDVTQRARLLKQKSDEDADVGHAQLLALDLAPEENAQEIDDEPQTIPHTCMRDLRDSVRGLGNEHASWDCLARAGQ</sequence>
<dbReference type="Proteomes" id="UP000799423">
    <property type="component" value="Unassembled WGS sequence"/>
</dbReference>
<evidence type="ECO:0000313" key="1">
    <source>
        <dbReference type="EMBL" id="KAF2852311.1"/>
    </source>
</evidence>
<evidence type="ECO:0000313" key="2">
    <source>
        <dbReference type="Proteomes" id="UP000799423"/>
    </source>
</evidence>
<dbReference type="Pfam" id="PF14124">
    <property type="entry name" value="DUF4291"/>
    <property type="match status" value="1"/>
</dbReference>
<dbReference type="PANTHER" id="PTHR38567:SF1">
    <property type="entry name" value="DUF4291 DOMAIN-CONTAINING PROTEIN"/>
    <property type="match status" value="1"/>
</dbReference>
<keyword evidence="2" id="KW-1185">Reference proteome</keyword>
<organism evidence="1 2">
    <name type="scientific">Plenodomus tracheiphilus IPT5</name>
    <dbReference type="NCBI Taxonomy" id="1408161"/>
    <lineage>
        <taxon>Eukaryota</taxon>
        <taxon>Fungi</taxon>
        <taxon>Dikarya</taxon>
        <taxon>Ascomycota</taxon>
        <taxon>Pezizomycotina</taxon>
        <taxon>Dothideomycetes</taxon>
        <taxon>Pleosporomycetidae</taxon>
        <taxon>Pleosporales</taxon>
        <taxon>Pleosporineae</taxon>
        <taxon>Leptosphaeriaceae</taxon>
        <taxon>Plenodomus</taxon>
    </lineage>
</organism>
<reference evidence="1" key="1">
    <citation type="submission" date="2020-01" db="EMBL/GenBank/DDBJ databases">
        <authorList>
            <consortium name="DOE Joint Genome Institute"/>
            <person name="Haridas S."/>
            <person name="Albert R."/>
            <person name="Binder M."/>
            <person name="Bloem J."/>
            <person name="Labutti K."/>
            <person name="Salamov A."/>
            <person name="Andreopoulos B."/>
            <person name="Baker S.E."/>
            <person name="Barry K."/>
            <person name="Bills G."/>
            <person name="Bluhm B.H."/>
            <person name="Cannon C."/>
            <person name="Castanera R."/>
            <person name="Culley D.E."/>
            <person name="Daum C."/>
            <person name="Ezra D."/>
            <person name="Gonzalez J.B."/>
            <person name="Henrissat B."/>
            <person name="Kuo A."/>
            <person name="Liang C."/>
            <person name="Lipzen A."/>
            <person name="Lutzoni F."/>
            <person name="Magnuson J."/>
            <person name="Mondo S."/>
            <person name="Nolan M."/>
            <person name="Ohm R."/>
            <person name="Pangilinan J."/>
            <person name="Park H.-J."/>
            <person name="Ramirez L."/>
            <person name="Alfaro M."/>
            <person name="Sun H."/>
            <person name="Tritt A."/>
            <person name="Yoshinaga Y."/>
            <person name="Zwiers L.-H."/>
            <person name="Turgeon B.G."/>
            <person name="Goodwin S.B."/>
            <person name="Spatafora J.W."/>
            <person name="Crous P.W."/>
            <person name="Grigoriev I.V."/>
        </authorList>
    </citation>
    <scope>NUCLEOTIDE SEQUENCE</scope>
    <source>
        <strain evidence="1">IPT5</strain>
    </source>
</reference>
<dbReference type="AlphaFoldDB" id="A0A6A7B9X5"/>
<accession>A0A6A7B9X5</accession>
<dbReference type="EMBL" id="MU006299">
    <property type="protein sequence ID" value="KAF2852311.1"/>
    <property type="molecule type" value="Genomic_DNA"/>
</dbReference>
<protein>
    <submittedName>
        <fullName evidence="1">Uncharacterized protein</fullName>
    </submittedName>
</protein>
<dbReference type="OrthoDB" id="413653at2759"/>
<dbReference type="InterPro" id="IPR025633">
    <property type="entry name" value="DUF4291"/>
</dbReference>